<feature type="compositionally biased region" description="Low complexity" evidence="1">
    <location>
        <begin position="550"/>
        <end position="559"/>
    </location>
</feature>
<organism evidence="2 4">
    <name type="scientific">Pantherophis guttatus</name>
    <name type="common">Corn snake</name>
    <name type="synonym">Elaphe guttata</name>
    <dbReference type="NCBI Taxonomy" id="94885"/>
    <lineage>
        <taxon>Eukaryota</taxon>
        <taxon>Metazoa</taxon>
        <taxon>Chordata</taxon>
        <taxon>Craniata</taxon>
        <taxon>Vertebrata</taxon>
        <taxon>Euteleostomi</taxon>
        <taxon>Lepidosauria</taxon>
        <taxon>Squamata</taxon>
        <taxon>Bifurcata</taxon>
        <taxon>Unidentata</taxon>
        <taxon>Episquamata</taxon>
        <taxon>Toxicofera</taxon>
        <taxon>Serpentes</taxon>
        <taxon>Colubroidea</taxon>
        <taxon>Colubridae</taxon>
        <taxon>Colubrinae</taxon>
        <taxon>Pantherophis</taxon>
    </lineage>
</organism>
<evidence type="ECO:0000313" key="2">
    <source>
        <dbReference type="Proteomes" id="UP001652622"/>
    </source>
</evidence>
<dbReference type="AlphaFoldDB" id="A0A6P9DA95"/>
<reference evidence="3 4" key="1">
    <citation type="submission" date="2025-04" db="UniProtKB">
        <authorList>
            <consortium name="RefSeq"/>
        </authorList>
    </citation>
    <scope>IDENTIFICATION</scope>
    <source>
        <tissue evidence="3 4">Blood</tissue>
    </source>
</reference>
<feature type="compositionally biased region" description="Basic and acidic residues" evidence="1">
    <location>
        <begin position="573"/>
        <end position="582"/>
    </location>
</feature>
<protein>
    <submittedName>
        <fullName evidence="3 4">Uncharacterized protein C1orf141 homolog</fullName>
    </submittedName>
</protein>
<dbReference type="GeneID" id="117674975"/>
<gene>
    <name evidence="3 4" type="primary">CUNH1orf141</name>
</gene>
<dbReference type="RefSeq" id="XP_034289140.1">
    <property type="nucleotide sequence ID" value="XM_034433249.1"/>
</dbReference>
<feature type="compositionally biased region" description="Basic and acidic residues" evidence="1">
    <location>
        <begin position="506"/>
        <end position="521"/>
    </location>
</feature>
<dbReference type="PANTHER" id="PTHR36873">
    <property type="entry name" value="HYPOTHETICAL GENE SUPPORTED BY BC079057"/>
    <property type="match status" value="1"/>
</dbReference>
<dbReference type="Proteomes" id="UP001652622">
    <property type="component" value="Unplaced"/>
</dbReference>
<feature type="compositionally biased region" description="Polar residues" evidence="1">
    <location>
        <begin position="584"/>
        <end position="619"/>
    </location>
</feature>
<dbReference type="CTD" id="101661057"/>
<feature type="region of interest" description="Disordered" evidence="1">
    <location>
        <begin position="573"/>
        <end position="619"/>
    </location>
</feature>
<sequence length="619" mass="69713">MAQRVLVKLDVLKRYEKKKLSKYDMVESQNLGKVQLKPYHRTPLTFDFKLFYEPTTKKSNIPAIPSLHNSYITEKEQSSTVLPERWDIPSTSSSALSTHFSRNNYSGKSAVRPSSAPSYLKSNLKTADGSFLILKQKLKQKNAYSTSEVQKIPETLSNLNLLPARTCIKWDGETSIRERKDDIINRSEARTKPTQDLRMENKFIVGTSDHLRTIGQDERKANLPKDYLINDGQNIQAGFVHDIKSGLKKKELRLLPLSIMDELENSNGKIISASCTQGESQNQTKMSESFPVFCHERSRWKFAWNQWLLLYGKKTLDYLNQDNEACMDLNPVLQNNYDDSIAIIKSKTCPHSNLTAKRKKKPTFTRKPKRITIQILSLERQLSNLSVNSQKGTSLVQKTQGHFTKRITRHVVTEKNILQNMSQRNKDILMADGKKPISNMEPSLSTVSRIKSSLAGFLKKPLTKSKERFKKNNAIVDYIPFPKPIPVCEAPDGLIGRKVPSLADCPLRKPSDKLSADRSSSDQDPFLNETTTDMELRAQDLDSLKRKSGETSSEMTSSSFLLDLINENLESEKSAAYSKDESSGDSSTVISIPTASPVTSESPCLSRPGTSNSCSDKTT</sequence>
<proteinExistence type="predicted"/>
<dbReference type="OMA" id="RKYDMIE"/>
<dbReference type="InterPro" id="IPR027847">
    <property type="entry name" value="DUF4545"/>
</dbReference>
<feature type="compositionally biased region" description="Basic and acidic residues" evidence="1">
    <location>
        <begin position="534"/>
        <end position="549"/>
    </location>
</feature>
<dbReference type="KEGG" id="pgut:117674975"/>
<dbReference type="RefSeq" id="XP_034289141.1">
    <property type="nucleotide sequence ID" value="XM_034433250.1"/>
</dbReference>
<dbReference type="PANTHER" id="PTHR36873:SF1">
    <property type="entry name" value="HYPOTHETICAL GENE SUPPORTED BY BC079057"/>
    <property type="match status" value="1"/>
</dbReference>
<name>A0A6P9DA95_PANGU</name>
<accession>A0A6P9DA95</accession>
<evidence type="ECO:0000313" key="3">
    <source>
        <dbReference type="RefSeq" id="XP_034289140.1"/>
    </source>
</evidence>
<evidence type="ECO:0000256" key="1">
    <source>
        <dbReference type="SAM" id="MobiDB-lite"/>
    </source>
</evidence>
<evidence type="ECO:0000313" key="4">
    <source>
        <dbReference type="RefSeq" id="XP_034289141.1"/>
    </source>
</evidence>
<keyword evidence="2" id="KW-1185">Reference proteome</keyword>
<feature type="region of interest" description="Disordered" evidence="1">
    <location>
        <begin position="506"/>
        <end position="559"/>
    </location>
</feature>